<dbReference type="SUPFAM" id="SSF89447">
    <property type="entry name" value="AbrB/MazE/MraZ-like"/>
    <property type="match status" value="2"/>
</dbReference>
<dbReference type="RefSeq" id="WP_171776363.1">
    <property type="nucleotide sequence ID" value="NZ_CP045267.1"/>
</dbReference>
<dbReference type="PANTHER" id="PTHR34860">
    <property type="entry name" value="REPRESSOR-LIKE PROTEIN SSO7C3"/>
    <property type="match status" value="1"/>
</dbReference>
<dbReference type="PANTHER" id="PTHR34860:SF6">
    <property type="entry name" value="REPRESSOR-LIKE PROTEIN SSO7C3"/>
    <property type="match status" value="1"/>
</dbReference>
<evidence type="ECO:0000313" key="2">
    <source>
        <dbReference type="EMBL" id="QJX74638.1"/>
    </source>
</evidence>
<protein>
    <recommendedName>
        <fullName evidence="1">SpoVT-AbrB domain-containing protein</fullName>
    </recommendedName>
</protein>
<dbReference type="SMART" id="SM00966">
    <property type="entry name" value="SpoVT_AbrB"/>
    <property type="match status" value="3"/>
</dbReference>
<dbReference type="EMBL" id="CP045267">
    <property type="protein sequence ID" value="QJX74638.1"/>
    <property type="molecule type" value="Genomic_DNA"/>
</dbReference>
<geneLocation type="plasmid" evidence="3">
    <name>pfdu301e</name>
</geneLocation>
<organism evidence="2 3">
    <name type="scientific">Priestia megaterium</name>
    <name type="common">Bacillus megaterium</name>
    <dbReference type="NCBI Taxonomy" id="1404"/>
    <lineage>
        <taxon>Bacteria</taxon>
        <taxon>Bacillati</taxon>
        <taxon>Bacillota</taxon>
        <taxon>Bacilli</taxon>
        <taxon>Bacillales</taxon>
        <taxon>Bacillaceae</taxon>
        <taxon>Priestia</taxon>
    </lineage>
</organism>
<feature type="domain" description="SpoVT-AbrB" evidence="1">
    <location>
        <begin position="254"/>
        <end position="295"/>
    </location>
</feature>
<evidence type="ECO:0000259" key="1">
    <source>
        <dbReference type="SMART" id="SM00966"/>
    </source>
</evidence>
<sequence>MLKLLLLTYYFTVNNTVGIPSVYLVYKKSRFNNIGIANKGIKNEWWVHSKLIFIYEVHLKGFLLMKEDESLKEDLIIDNMGRVKIPPLFLKHVNIQPSATIQFFTYKNYFIMKQIEASPVFLEKKMKMNNLIRTIDHLGYIVIPKILREIHDMNLCEKIGVKLINKSIIFYKKRKQNKSPGLIKEPIEPELNRLSLLEIKEGKIRLPNFLLESFNLEVSMQLQFFTKDQGTIVAKKHRYEFFTEGNLFFTGQSRVVNKDKYLNIPKKLRNYLNVNNGDVLEVKIEGDKLVIKKAT</sequence>
<feature type="domain" description="SpoVT-AbrB" evidence="1">
    <location>
        <begin position="133"/>
        <end position="178"/>
    </location>
</feature>
<dbReference type="InterPro" id="IPR052975">
    <property type="entry name" value="Repressor-like_regulatory"/>
</dbReference>
<proteinExistence type="predicted"/>
<dbReference type="InterPro" id="IPR037914">
    <property type="entry name" value="SpoVT-AbrB_sf"/>
</dbReference>
<dbReference type="InterPro" id="IPR007159">
    <property type="entry name" value="SpoVT-AbrB_dom"/>
</dbReference>
<dbReference type="GO" id="GO:0003677">
    <property type="term" value="F:DNA binding"/>
    <property type="evidence" value="ECO:0007669"/>
    <property type="project" value="InterPro"/>
</dbReference>
<accession>A0A6M6DRC3</accession>
<dbReference type="Gene3D" id="2.10.260.10">
    <property type="match status" value="2"/>
</dbReference>
<keyword evidence="2" id="KW-0614">Plasmid</keyword>
<name>A0A6M6DRC3_PRIMG</name>
<evidence type="ECO:0000313" key="3">
    <source>
        <dbReference type="Proteomes" id="UP000501076"/>
    </source>
</evidence>
<dbReference type="AlphaFoldDB" id="A0A6M6DRC3"/>
<reference evidence="2 3" key="1">
    <citation type="submission" date="2019-10" db="EMBL/GenBank/DDBJ databases">
        <title>Complete genome sequences for adaption low water activity.</title>
        <authorList>
            <person name="Zhao L."/>
            <person name="Zhong J."/>
        </authorList>
    </citation>
    <scope>NUCLEOTIDE SEQUENCE [LARGE SCALE GENOMIC DNA]</scope>
    <source>
        <strain evidence="2 3">FDU301</strain>
        <plasmid evidence="3">pfdu301e</plasmid>
    </source>
</reference>
<gene>
    <name evidence="2" type="ORF">FDZ14_00015</name>
</gene>
<feature type="domain" description="SpoVT-AbrB" evidence="1">
    <location>
        <begin position="75"/>
        <end position="120"/>
    </location>
</feature>
<dbReference type="Proteomes" id="UP000501076">
    <property type="component" value="Plasmid pFDU301E"/>
</dbReference>